<dbReference type="SUPFAM" id="SSF51556">
    <property type="entry name" value="Metallo-dependent hydrolases"/>
    <property type="match status" value="1"/>
</dbReference>
<dbReference type="SMART" id="SM01230">
    <property type="entry name" value="Gln-synt_C"/>
    <property type="match status" value="1"/>
</dbReference>
<dbReference type="EMBL" id="CAWUHC010000009">
    <property type="protein sequence ID" value="CAK7213307.1"/>
    <property type="molecule type" value="Genomic_DNA"/>
</dbReference>
<keyword evidence="6" id="KW-1185">Reference proteome</keyword>
<dbReference type="Gene3D" id="3.30.590.10">
    <property type="entry name" value="Glutamine synthetase/guanido kinase, catalytic domain"/>
    <property type="match status" value="1"/>
</dbReference>
<evidence type="ECO:0000313" key="5">
    <source>
        <dbReference type="EMBL" id="CAK7213307.1"/>
    </source>
</evidence>
<dbReference type="SUPFAM" id="SSF55931">
    <property type="entry name" value="Glutamine synthetase/guanido kinase"/>
    <property type="match status" value="1"/>
</dbReference>
<evidence type="ECO:0000256" key="3">
    <source>
        <dbReference type="RuleBase" id="RU000384"/>
    </source>
</evidence>
<evidence type="ECO:0000256" key="1">
    <source>
        <dbReference type="ARBA" id="ARBA00021364"/>
    </source>
</evidence>
<proteinExistence type="inferred from homology"/>
<dbReference type="Gene3D" id="3.20.20.140">
    <property type="entry name" value="Metal-dependent hydrolases"/>
    <property type="match status" value="1"/>
</dbReference>
<dbReference type="PROSITE" id="PS51987">
    <property type="entry name" value="GS_CATALYTIC"/>
    <property type="match status" value="1"/>
</dbReference>
<feature type="domain" description="GS catalytic" evidence="4">
    <location>
        <begin position="557"/>
        <end position="893"/>
    </location>
</feature>
<evidence type="ECO:0000259" key="4">
    <source>
        <dbReference type="PROSITE" id="PS51987"/>
    </source>
</evidence>
<dbReference type="Gene3D" id="3.10.20.70">
    <property type="entry name" value="Glutamine synthetase, N-terminal domain"/>
    <property type="match status" value="1"/>
</dbReference>
<dbReference type="PANTHER" id="PTHR43383">
    <property type="entry name" value="NODULIN 6"/>
    <property type="match status" value="1"/>
</dbReference>
<dbReference type="InterPro" id="IPR006680">
    <property type="entry name" value="Amidohydro-rel"/>
</dbReference>
<comment type="caution">
    <text evidence="5">The sequence shown here is derived from an EMBL/GenBank/DDBJ whole genome shotgun (WGS) entry which is preliminary data.</text>
</comment>
<dbReference type="Pfam" id="PF00120">
    <property type="entry name" value="Gln-synt_C"/>
    <property type="match status" value="1"/>
</dbReference>
<dbReference type="InterPro" id="IPR008146">
    <property type="entry name" value="Gln_synth_cat_dom"/>
</dbReference>
<dbReference type="Pfam" id="PF04909">
    <property type="entry name" value="Amidohydro_2"/>
    <property type="match status" value="1"/>
</dbReference>
<name>A0ABP0B190_9PEZI</name>
<accession>A0ABP0B190</accession>
<protein>
    <recommendedName>
        <fullName evidence="1">Glutamine synthetase</fullName>
    </recommendedName>
</protein>
<dbReference type="Proteomes" id="UP001642406">
    <property type="component" value="Unassembled WGS sequence"/>
</dbReference>
<dbReference type="PANTHER" id="PTHR43383:SF2">
    <property type="entry name" value="AMIDOHYDROLASE 2 FAMILY PROTEIN"/>
    <property type="match status" value="1"/>
</dbReference>
<evidence type="ECO:0000313" key="6">
    <source>
        <dbReference type="Proteomes" id="UP001642406"/>
    </source>
</evidence>
<dbReference type="InterPro" id="IPR032466">
    <property type="entry name" value="Metal_Hydrolase"/>
</dbReference>
<organism evidence="5 6">
    <name type="scientific">Sporothrix bragantina</name>
    <dbReference type="NCBI Taxonomy" id="671064"/>
    <lineage>
        <taxon>Eukaryota</taxon>
        <taxon>Fungi</taxon>
        <taxon>Dikarya</taxon>
        <taxon>Ascomycota</taxon>
        <taxon>Pezizomycotina</taxon>
        <taxon>Sordariomycetes</taxon>
        <taxon>Sordariomycetidae</taxon>
        <taxon>Ophiostomatales</taxon>
        <taxon>Ophiostomataceae</taxon>
        <taxon>Sporothrix</taxon>
    </lineage>
</organism>
<evidence type="ECO:0000256" key="2">
    <source>
        <dbReference type="PROSITE-ProRule" id="PRU01331"/>
    </source>
</evidence>
<dbReference type="InterPro" id="IPR014746">
    <property type="entry name" value="Gln_synth/guanido_kin_cat_dom"/>
</dbReference>
<sequence>MSTTALYSRLVHAGDGATEEQMERVVQTIHETPIIDNHAHPLLKPDVIGRHPLLSIVSEAHGDAIHASVTALPHQRAIQQLSTVLGCNATWESVVAAVDERRRDDYDAWVSKCLSGLQTILLDDGLNNENDVFDFSRHDSFTRTKCHRIVRIEAVAAEIINRHCVAFDDFQPLDNVFDNMLEEFDTHIKQALSDPNVVGFKSVICYRTGLDVPRVVNIAAARKMFSDIIVSYSASSNRFHRLQHVGLNELFVHRAAVHIRDSSDKHKKPIQFHTGLGDNDITLTKSSPAHLQEFIRTYPTVPIVLLHSGYPYVRDTAYLATVYANVYADIGEVFPVVGRHGQEAIIRETFELCPWSKVMWSTDGHWFPETYLLAILQVREVLETVICDFVRNGQITWQSAIQLVQAILFGNANTVYNLGLSLSGSGIADVEKHVVSKGSKVFRPPDCDVWSAFMRDKPEPDFVRVSWLDYTALPRMRMIPFRRFDRLVRANKPVDIGITAAALGLLQSDTTVPGVTATGEYRLHPDFSSLKVGPIEGHFNINGEFREKDGSRVALCPRAQLIRAIEVSAAEGITHLLGFEIEFLLLQRTGVPKDALPGGPVFQMLPNDGHAWSTSRFYNDPALATFLRDIVKDLDSAGIEAEQVHAESAPGQFELVMPAKPPLEAVDNLLHAREIIAHRATEAGFKFTLHPKPFPQACGTASHVHMSISSTNGDGDDEAIYEQFYAGILGHLPAIMAFTYSNPVSYKRLVDSAWAGGRWVTWGTQNREAPLRKVDGSHWEMKCLDGLANPFMAMAAVLLAGLSGIVYKKELTWGDCKEDPARLTPAQRQELGISEMLPANLDNALTALEGDEELVRLIGRDVVERYATVKRAEAAALGSLTESEQRERIIEQY</sequence>
<comment type="similarity">
    <text evidence="2 3">Belongs to the glutamine synthetase family.</text>
</comment>
<reference evidence="5 6" key="1">
    <citation type="submission" date="2024-01" db="EMBL/GenBank/DDBJ databases">
        <authorList>
            <person name="Allen C."/>
            <person name="Tagirdzhanova G."/>
        </authorList>
    </citation>
    <scope>NUCLEOTIDE SEQUENCE [LARGE SCALE GENOMIC DNA]</scope>
</reference>
<gene>
    <name evidence="5" type="ORF">SBRCBS47491_001761</name>
</gene>
<dbReference type="InterPro" id="IPR036651">
    <property type="entry name" value="Gln_synt_N_sf"/>
</dbReference>